<dbReference type="RefSeq" id="WP_006282388.1">
    <property type="nucleotide sequence ID" value="NZ_BPTR01000001.1"/>
</dbReference>
<name>A0AA37MKS1_SEGBR</name>
<evidence type="ECO:0000313" key="2">
    <source>
        <dbReference type="EMBL" id="OYP53477.1"/>
    </source>
</evidence>
<dbReference type="Pfam" id="PF05402">
    <property type="entry name" value="PqqD"/>
    <property type="match status" value="1"/>
</dbReference>
<keyword evidence="3" id="KW-1185">Reference proteome</keyword>
<sequence length="98" mass="11148">MRAKSGFFLKNICGESIIIAEGAENIDFSKIISMNESSVYLWEKIQNINFTEETLAELLIEEYEVSKEKALTDCHALIKQWMQAGIIECDNKVEITKG</sequence>
<proteinExistence type="predicted"/>
<dbReference type="EMBL" id="BPTR01000001">
    <property type="protein sequence ID" value="GJG27187.1"/>
    <property type="molecule type" value="Genomic_DNA"/>
</dbReference>
<dbReference type="InterPro" id="IPR008792">
    <property type="entry name" value="PQQD"/>
</dbReference>
<gene>
    <name evidence="2" type="ORF">CIK91_12525</name>
    <name evidence="1" type="ORF">PRRU23_08870</name>
</gene>
<dbReference type="Proteomes" id="UP000887043">
    <property type="component" value="Unassembled WGS sequence"/>
</dbReference>
<comment type="caution">
    <text evidence="1">The sequence shown here is derived from an EMBL/GenBank/DDBJ whole genome shotgun (WGS) entry which is preliminary data.</text>
</comment>
<evidence type="ECO:0000313" key="1">
    <source>
        <dbReference type="EMBL" id="GJG27187.1"/>
    </source>
</evidence>
<dbReference type="GeneID" id="72479762"/>
<reference evidence="1" key="2">
    <citation type="submission" date="2021-08" db="EMBL/GenBank/DDBJ databases">
        <title>Prevotella lacticifex sp. nov., isolated from rumen of cow.</title>
        <authorList>
            <person name="Shinkai T."/>
            <person name="Ikeyama N."/>
            <person name="Kumagai M."/>
            <person name="Ohmori H."/>
            <person name="Sakamoto M."/>
            <person name="Ohkuma M."/>
            <person name="Mitsumori M."/>
        </authorList>
    </citation>
    <scope>NUCLEOTIDE SEQUENCE</scope>
    <source>
        <strain evidence="1">DSM 11371</strain>
    </source>
</reference>
<dbReference type="Proteomes" id="UP000216189">
    <property type="component" value="Unassembled WGS sequence"/>
</dbReference>
<evidence type="ECO:0000313" key="4">
    <source>
        <dbReference type="Proteomes" id="UP000887043"/>
    </source>
</evidence>
<reference evidence="2 3" key="1">
    <citation type="submission" date="2017-08" db="EMBL/GenBank/DDBJ databases">
        <title>Comparative genomics of non-oral Prevotella species.</title>
        <authorList>
            <person name="Accetto T."/>
            <person name="Nograsek B."/>
            <person name="Avgustin G."/>
        </authorList>
    </citation>
    <scope>NUCLEOTIDE SEQUENCE [LARGE SCALE GENOMIC DNA]</scope>
    <source>
        <strain evidence="2 3">TC1-1</strain>
    </source>
</reference>
<evidence type="ECO:0000313" key="3">
    <source>
        <dbReference type="Proteomes" id="UP000216189"/>
    </source>
</evidence>
<dbReference type="EMBL" id="NPJF01000064">
    <property type="protein sequence ID" value="OYP53477.1"/>
    <property type="molecule type" value="Genomic_DNA"/>
</dbReference>
<dbReference type="AlphaFoldDB" id="A0AA37MKS1"/>
<accession>A0AA37MKS1</accession>
<organism evidence="1 4">
    <name type="scientific">Segatella bryantii</name>
    <name type="common">Prevotella bryantii</name>
    <dbReference type="NCBI Taxonomy" id="77095"/>
    <lineage>
        <taxon>Bacteria</taxon>
        <taxon>Pseudomonadati</taxon>
        <taxon>Bacteroidota</taxon>
        <taxon>Bacteroidia</taxon>
        <taxon>Bacteroidales</taxon>
        <taxon>Prevotellaceae</taxon>
        <taxon>Segatella</taxon>
    </lineage>
</organism>
<protein>
    <submittedName>
        <fullName evidence="2">PqqD family protein</fullName>
    </submittedName>
</protein>